<dbReference type="InterPro" id="IPR011545">
    <property type="entry name" value="DEAD/DEAH_box_helicase_dom"/>
</dbReference>
<reference evidence="7 8" key="1">
    <citation type="submission" date="2018-06" db="EMBL/GenBank/DDBJ databases">
        <authorList>
            <consortium name="Pathogen Informatics"/>
            <person name="Doyle S."/>
        </authorList>
    </citation>
    <scope>NUCLEOTIDE SEQUENCE [LARGE SCALE GENOMIC DNA]</scope>
    <source>
        <strain evidence="7 8">NCTC9073</strain>
    </source>
</reference>
<dbReference type="PANTHER" id="PTHR47961:SF6">
    <property type="entry name" value="DNA-DIRECTED DNA POLYMERASE"/>
    <property type="match status" value="1"/>
</dbReference>
<evidence type="ECO:0000256" key="4">
    <source>
        <dbReference type="ARBA" id="ARBA00022840"/>
    </source>
</evidence>
<evidence type="ECO:0000313" key="7">
    <source>
        <dbReference type="EMBL" id="SPX12643.1"/>
    </source>
</evidence>
<dbReference type="PROSITE" id="PS51194">
    <property type="entry name" value="HELICASE_CTER"/>
    <property type="match status" value="1"/>
</dbReference>
<dbReference type="PROSITE" id="PS51192">
    <property type="entry name" value="HELICASE_ATP_BIND_1"/>
    <property type="match status" value="1"/>
</dbReference>
<keyword evidence="3" id="KW-0347">Helicase</keyword>
<evidence type="ECO:0000256" key="2">
    <source>
        <dbReference type="ARBA" id="ARBA00022801"/>
    </source>
</evidence>
<keyword evidence="2" id="KW-0378">Hydrolase</keyword>
<sequence length="630" mass="72324">MNVGEKKQVTLHREQSAILKKLINGKNLAVSAPTSFGKSFIIDAFIAIKKPKNVVIIVPTIALTDETRRRLHKKFSGKYKVITTTEIILDEYNIFIFPQERAIHYVDKLDEIDMLIVDEFYKASSAFDKERSPALINAIIKLGSKAKQKYFLAPNISTLKDNFFTKGMDFVSVDFNTVFLEHHKLYENINGDELLKSEALLKILDNTNGKTLIYAGTFPNISNISNLIIDQQPVKNKKLLADFHAWLSKNYDSNWQLTKLIKRGTGLHNGRLHRSLSQIQIRLFEEPDGIKNLVSTSSIIEGVNTSAENVVLWSNKSGRGRAKINDFSYRNIIGRGGRMFRHFVGKIYILEKPPENEDIQLNLTFPDELIGSIDLDEFKSELSKEQISKIIAYREEMDEFLGDGGFEKLQLEGRLESSNSFLIRDIAKEIYSNRQSWRGLGYLNSNHPDDWEGYLYKVIKLSPGGWGAEYNKIVAFVKIISKNWMCSIPELLEELKDYDIGIEQFFELERNVTFKLASLLNDVNIIQEKILKEGIDISPFIKKVSNAFLPPLVYQLEEYGLPRMLSRVINNSNIIILDDKEKELHDILANFVELSKDNNKLDCLFDSFDKYIFKYFIDGILTDEDNHVIT</sequence>
<feature type="domain" description="Helicase ATP-binding" evidence="5">
    <location>
        <begin position="19"/>
        <end position="174"/>
    </location>
</feature>
<feature type="domain" description="Helicase C-terminal" evidence="6">
    <location>
        <begin position="199"/>
        <end position="391"/>
    </location>
</feature>
<dbReference type="InterPro" id="IPR001650">
    <property type="entry name" value="Helicase_C-like"/>
</dbReference>
<evidence type="ECO:0000259" key="5">
    <source>
        <dbReference type="PROSITE" id="PS51192"/>
    </source>
</evidence>
<dbReference type="InterPro" id="IPR014001">
    <property type="entry name" value="Helicase_ATP-bd"/>
</dbReference>
<evidence type="ECO:0000256" key="3">
    <source>
        <dbReference type="ARBA" id="ARBA00022806"/>
    </source>
</evidence>
<accession>A0A2X1N4U4</accession>
<dbReference type="InterPro" id="IPR027417">
    <property type="entry name" value="P-loop_NTPase"/>
</dbReference>
<dbReference type="GO" id="GO:0005524">
    <property type="term" value="F:ATP binding"/>
    <property type="evidence" value="ECO:0007669"/>
    <property type="project" value="UniProtKB-KW"/>
</dbReference>
<organism evidence="7 8">
    <name type="scientific">Escherichia coli</name>
    <dbReference type="NCBI Taxonomy" id="562"/>
    <lineage>
        <taxon>Bacteria</taxon>
        <taxon>Pseudomonadati</taxon>
        <taxon>Pseudomonadota</taxon>
        <taxon>Gammaproteobacteria</taxon>
        <taxon>Enterobacterales</taxon>
        <taxon>Enterobacteriaceae</taxon>
        <taxon>Escherichia</taxon>
    </lineage>
</organism>
<dbReference type="SMART" id="SM00487">
    <property type="entry name" value="DEXDc"/>
    <property type="match status" value="1"/>
</dbReference>
<dbReference type="Gene3D" id="3.40.50.300">
    <property type="entry name" value="P-loop containing nucleotide triphosphate hydrolases"/>
    <property type="match status" value="2"/>
</dbReference>
<dbReference type="GO" id="GO:0016787">
    <property type="term" value="F:hydrolase activity"/>
    <property type="evidence" value="ECO:0007669"/>
    <property type="project" value="UniProtKB-KW"/>
</dbReference>
<dbReference type="EMBL" id="UASD01000008">
    <property type="protein sequence ID" value="SPX12643.1"/>
    <property type="molecule type" value="Genomic_DNA"/>
</dbReference>
<dbReference type="GO" id="GO:0004386">
    <property type="term" value="F:helicase activity"/>
    <property type="evidence" value="ECO:0007669"/>
    <property type="project" value="UniProtKB-KW"/>
</dbReference>
<name>A0A2X1N4U4_ECOLX</name>
<evidence type="ECO:0000259" key="6">
    <source>
        <dbReference type="PROSITE" id="PS51194"/>
    </source>
</evidence>
<dbReference type="Pfam" id="PF00270">
    <property type="entry name" value="DEAD"/>
    <property type="match status" value="1"/>
</dbReference>
<keyword evidence="4" id="KW-0067">ATP-binding</keyword>
<dbReference type="AlphaFoldDB" id="A0A2X1N4U4"/>
<evidence type="ECO:0000313" key="8">
    <source>
        <dbReference type="Proteomes" id="UP000250780"/>
    </source>
</evidence>
<dbReference type="Proteomes" id="UP000250780">
    <property type="component" value="Unassembled WGS sequence"/>
</dbReference>
<protein>
    <submittedName>
        <fullName evidence="7">CP4-57 prophage protein</fullName>
    </submittedName>
</protein>
<dbReference type="PANTHER" id="PTHR47961">
    <property type="entry name" value="DNA POLYMERASE THETA, PUTATIVE (AFU_ORTHOLOGUE AFUA_1G05260)-RELATED"/>
    <property type="match status" value="1"/>
</dbReference>
<gene>
    <name evidence="7" type="primary">yfjK</name>
    <name evidence="7" type="ORF">NCTC9073_04019</name>
</gene>
<dbReference type="GO" id="GO:0003676">
    <property type="term" value="F:nucleic acid binding"/>
    <property type="evidence" value="ECO:0007669"/>
    <property type="project" value="InterPro"/>
</dbReference>
<evidence type="ECO:0000256" key="1">
    <source>
        <dbReference type="ARBA" id="ARBA00022741"/>
    </source>
</evidence>
<proteinExistence type="predicted"/>
<dbReference type="InterPro" id="IPR050474">
    <property type="entry name" value="Hel308_SKI2-like"/>
</dbReference>
<dbReference type="SUPFAM" id="SSF52540">
    <property type="entry name" value="P-loop containing nucleoside triphosphate hydrolases"/>
    <property type="match status" value="1"/>
</dbReference>
<keyword evidence="1" id="KW-0547">Nucleotide-binding</keyword>